<dbReference type="EMBL" id="JBHLZN010000003">
    <property type="protein sequence ID" value="MFB9887026.1"/>
    <property type="molecule type" value="Genomic_DNA"/>
</dbReference>
<dbReference type="Pfam" id="PF00672">
    <property type="entry name" value="HAMP"/>
    <property type="match status" value="1"/>
</dbReference>
<feature type="domain" description="Methyl-accepting transducer" evidence="10">
    <location>
        <begin position="312"/>
        <end position="548"/>
    </location>
</feature>
<evidence type="ECO:0000256" key="9">
    <source>
        <dbReference type="SAM" id="Phobius"/>
    </source>
</evidence>
<name>A0ABV5ZFT3_9GAMM</name>
<evidence type="ECO:0000256" key="3">
    <source>
        <dbReference type="ARBA" id="ARBA00022989"/>
    </source>
</evidence>
<dbReference type="Gene3D" id="6.10.340.10">
    <property type="match status" value="1"/>
</dbReference>
<dbReference type="Gene3D" id="1.10.287.950">
    <property type="entry name" value="Methyl-accepting chemotaxis protein"/>
    <property type="match status" value="1"/>
</dbReference>
<dbReference type="PROSITE" id="PS50885">
    <property type="entry name" value="HAMP"/>
    <property type="match status" value="1"/>
</dbReference>
<dbReference type="PROSITE" id="PS50111">
    <property type="entry name" value="CHEMOTAXIS_TRANSDUC_2"/>
    <property type="match status" value="1"/>
</dbReference>
<dbReference type="InterPro" id="IPR004089">
    <property type="entry name" value="MCPsignal_dom"/>
</dbReference>
<dbReference type="InterPro" id="IPR004090">
    <property type="entry name" value="Chemotax_Me-accpt_rcpt"/>
</dbReference>
<feature type="transmembrane region" description="Helical" evidence="9">
    <location>
        <begin position="230"/>
        <end position="252"/>
    </location>
</feature>
<dbReference type="CDD" id="cd06225">
    <property type="entry name" value="HAMP"/>
    <property type="match status" value="1"/>
</dbReference>
<evidence type="ECO:0000256" key="2">
    <source>
        <dbReference type="ARBA" id="ARBA00022692"/>
    </source>
</evidence>
<evidence type="ECO:0000256" key="5">
    <source>
        <dbReference type="ARBA" id="ARBA00023224"/>
    </source>
</evidence>
<dbReference type="SUPFAM" id="SSF58104">
    <property type="entry name" value="Methyl-accepting chemotaxis protein (MCP) signaling domain"/>
    <property type="match status" value="1"/>
</dbReference>
<keyword evidence="5 7" id="KW-0807">Transducer</keyword>
<dbReference type="Proteomes" id="UP001589628">
    <property type="component" value="Unassembled WGS sequence"/>
</dbReference>
<evidence type="ECO:0000259" key="10">
    <source>
        <dbReference type="PROSITE" id="PS50111"/>
    </source>
</evidence>
<sequence length="585" mass="62905">MSSAQFGLLPRQQVRASLAAKIWGLSLVFVLLILLLLLSQGGLQHSIGAAAQSQERQVMLQQQALGEQTQALQRQQQLQGQLALVQSLQTRLSTMLALHLDAGLTSLLESEEAGNAQLAALQQEWQQALLQPELAADLQTLAQPLSQYQQMMPKALEFSRKGSSLGASLLTGAREQAQLMQQQLLSLRERLGQEAEQARQRLDQRLQQALQASEQVAQLSLQVRTLLQQGLGWLVAAGVIALVLALALGALLNRMVMQPLRAFAAVLQRSSAEQHLGLRMPVSRRDELGQMAGAFNQMQDSFASIIETLQRLAEELGEGARHSVAAGERIGQLVQAQDAEVEQVASASGQLSATSQVIADQGQHCLASAEQASSATEQGAAIIRASVEAMLNMAAQVDAASEVMQRLAQRSQSIGSVLDVIRGISEQTNLLALNAAIEAARAGEQGRGFAVVADEVRGLAQRTGGSTEEIQQMVQSLQQDAQAAAEAINSSRKLALQGRTQAEQASEALAHISAAVARISEGNQAIAQGSREQQQAANNIDHSIHNLSERIGGIRQQAQSYLSEGQQLAQRVELLREQARRFRLA</sequence>
<dbReference type="InterPro" id="IPR003660">
    <property type="entry name" value="HAMP_dom"/>
</dbReference>
<dbReference type="SMART" id="SM00304">
    <property type="entry name" value="HAMP"/>
    <property type="match status" value="1"/>
</dbReference>
<protein>
    <submittedName>
        <fullName evidence="12">Methyl-accepting chemotaxis protein</fullName>
    </submittedName>
</protein>
<gene>
    <name evidence="12" type="ORF">ACFFLH_11415</name>
</gene>
<dbReference type="Pfam" id="PF00015">
    <property type="entry name" value="MCPsignal"/>
    <property type="match status" value="1"/>
</dbReference>
<feature type="coiled-coil region" evidence="8">
    <location>
        <begin position="170"/>
        <end position="215"/>
    </location>
</feature>
<evidence type="ECO:0000256" key="1">
    <source>
        <dbReference type="ARBA" id="ARBA00004141"/>
    </source>
</evidence>
<evidence type="ECO:0000256" key="4">
    <source>
        <dbReference type="ARBA" id="ARBA00023136"/>
    </source>
</evidence>
<keyword evidence="13" id="KW-1185">Reference proteome</keyword>
<dbReference type="RefSeq" id="WP_035460789.1">
    <property type="nucleotide sequence ID" value="NZ_JBHLZN010000003.1"/>
</dbReference>
<dbReference type="PANTHER" id="PTHR32089">
    <property type="entry name" value="METHYL-ACCEPTING CHEMOTAXIS PROTEIN MCPB"/>
    <property type="match status" value="1"/>
</dbReference>
<evidence type="ECO:0000256" key="6">
    <source>
        <dbReference type="ARBA" id="ARBA00029447"/>
    </source>
</evidence>
<keyword evidence="8" id="KW-0175">Coiled coil</keyword>
<comment type="similarity">
    <text evidence="6">Belongs to the methyl-accepting chemotaxis (MCP) protein family.</text>
</comment>
<evidence type="ECO:0000256" key="8">
    <source>
        <dbReference type="SAM" id="Coils"/>
    </source>
</evidence>
<organism evidence="12 13">
    <name type="scientific">Balneatrix alpica</name>
    <dbReference type="NCBI Taxonomy" id="75684"/>
    <lineage>
        <taxon>Bacteria</taxon>
        <taxon>Pseudomonadati</taxon>
        <taxon>Pseudomonadota</taxon>
        <taxon>Gammaproteobacteria</taxon>
        <taxon>Oceanospirillales</taxon>
        <taxon>Balneatrichaceae</taxon>
        <taxon>Balneatrix</taxon>
    </lineage>
</organism>
<proteinExistence type="inferred from homology"/>
<reference evidence="12 13" key="1">
    <citation type="submission" date="2024-09" db="EMBL/GenBank/DDBJ databases">
        <authorList>
            <person name="Sun Q."/>
            <person name="Mori K."/>
        </authorList>
    </citation>
    <scope>NUCLEOTIDE SEQUENCE [LARGE SCALE GENOMIC DNA]</scope>
    <source>
        <strain evidence="12 13">ATCC 51285</strain>
    </source>
</reference>
<evidence type="ECO:0000313" key="12">
    <source>
        <dbReference type="EMBL" id="MFB9887026.1"/>
    </source>
</evidence>
<comment type="subcellular location">
    <subcellularLocation>
        <location evidence="1">Membrane</location>
        <topology evidence="1">Multi-pass membrane protein</topology>
    </subcellularLocation>
</comment>
<dbReference type="PANTHER" id="PTHR32089:SF119">
    <property type="entry name" value="METHYL-ACCEPTING CHEMOTAXIS PROTEIN CTPL"/>
    <property type="match status" value="1"/>
</dbReference>
<evidence type="ECO:0000256" key="7">
    <source>
        <dbReference type="PROSITE-ProRule" id="PRU00284"/>
    </source>
</evidence>
<feature type="domain" description="HAMP" evidence="11">
    <location>
        <begin position="254"/>
        <end position="307"/>
    </location>
</feature>
<keyword evidence="4 9" id="KW-0472">Membrane</keyword>
<keyword evidence="2 9" id="KW-0812">Transmembrane</keyword>
<evidence type="ECO:0000313" key="13">
    <source>
        <dbReference type="Proteomes" id="UP001589628"/>
    </source>
</evidence>
<keyword evidence="3 9" id="KW-1133">Transmembrane helix</keyword>
<dbReference type="PRINTS" id="PR00260">
    <property type="entry name" value="CHEMTRNSDUCR"/>
</dbReference>
<evidence type="ECO:0000259" key="11">
    <source>
        <dbReference type="PROSITE" id="PS50885"/>
    </source>
</evidence>
<comment type="caution">
    <text evidence="12">The sequence shown here is derived from an EMBL/GenBank/DDBJ whole genome shotgun (WGS) entry which is preliminary data.</text>
</comment>
<dbReference type="SMART" id="SM00283">
    <property type="entry name" value="MA"/>
    <property type="match status" value="1"/>
</dbReference>
<accession>A0ABV5ZFT3</accession>